<dbReference type="RefSeq" id="WP_174496696.1">
    <property type="nucleotide sequence ID" value="NZ_CADDWK010000008.1"/>
</dbReference>
<name>A0A841Q5V1_9BACI</name>
<keyword evidence="3" id="KW-1185">Reference proteome</keyword>
<protein>
    <submittedName>
        <fullName evidence="2">Uncharacterized protein</fullName>
    </submittedName>
</protein>
<comment type="caution">
    <text evidence="2">The sequence shown here is derived from an EMBL/GenBank/DDBJ whole genome shotgun (WGS) entry which is preliminary data.</text>
</comment>
<keyword evidence="1" id="KW-1133">Transmembrane helix</keyword>
<feature type="transmembrane region" description="Helical" evidence="1">
    <location>
        <begin position="60"/>
        <end position="79"/>
    </location>
</feature>
<keyword evidence="1" id="KW-0812">Transmembrane</keyword>
<gene>
    <name evidence="2" type="ORF">HNQ94_002205</name>
</gene>
<keyword evidence="1" id="KW-0472">Membrane</keyword>
<evidence type="ECO:0000313" key="2">
    <source>
        <dbReference type="EMBL" id="MBB6453754.1"/>
    </source>
</evidence>
<dbReference type="AlphaFoldDB" id="A0A841Q5V1"/>
<accession>A0A841Q5V1</accession>
<dbReference type="Proteomes" id="UP000581688">
    <property type="component" value="Unassembled WGS sequence"/>
</dbReference>
<proteinExistence type="predicted"/>
<dbReference type="EMBL" id="JACHGH010000006">
    <property type="protein sequence ID" value="MBB6453754.1"/>
    <property type="molecule type" value="Genomic_DNA"/>
</dbReference>
<sequence>MSPFYNQCCRHKGKAVAIRTREGRVHRGIIHRVSPTHVYLQPLPSRNLGGYGYGWGWGGYGWGVALGTIVGLSLLPAFWI</sequence>
<evidence type="ECO:0000256" key="1">
    <source>
        <dbReference type="SAM" id="Phobius"/>
    </source>
</evidence>
<evidence type="ECO:0000313" key="3">
    <source>
        <dbReference type="Proteomes" id="UP000581688"/>
    </source>
</evidence>
<reference evidence="2 3" key="1">
    <citation type="submission" date="2020-08" db="EMBL/GenBank/DDBJ databases">
        <title>Genomic Encyclopedia of Type Strains, Phase IV (KMG-IV): sequencing the most valuable type-strain genomes for metagenomic binning, comparative biology and taxonomic classification.</title>
        <authorList>
            <person name="Goeker M."/>
        </authorList>
    </citation>
    <scope>NUCLEOTIDE SEQUENCE [LARGE SCALE GENOMIC DNA]</scope>
    <source>
        <strain evidence="2 3">DSM 19612</strain>
    </source>
</reference>
<organism evidence="2 3">
    <name type="scientific">Salirhabdus euzebyi</name>
    <dbReference type="NCBI Taxonomy" id="394506"/>
    <lineage>
        <taxon>Bacteria</taxon>
        <taxon>Bacillati</taxon>
        <taxon>Bacillota</taxon>
        <taxon>Bacilli</taxon>
        <taxon>Bacillales</taxon>
        <taxon>Bacillaceae</taxon>
        <taxon>Salirhabdus</taxon>
    </lineage>
</organism>